<accession>A0A5B0N2L7</accession>
<sequence>MHTASTRQESQQHVATPHHVATILNQLLEIKHHNNPQLERAYTRIPMILSRRRGDRKLAMFIASAKFGQGKLPPQTGSELE</sequence>
<evidence type="ECO:0000313" key="1">
    <source>
        <dbReference type="EMBL" id="KAA1083092.1"/>
    </source>
</evidence>
<dbReference type="Proteomes" id="UP000325313">
    <property type="component" value="Unassembled WGS sequence"/>
</dbReference>
<dbReference type="Proteomes" id="UP000324748">
    <property type="component" value="Unassembled WGS sequence"/>
</dbReference>
<evidence type="ECO:0000313" key="3">
    <source>
        <dbReference type="Proteomes" id="UP000324748"/>
    </source>
</evidence>
<protein>
    <submittedName>
        <fullName evidence="1">Uncharacterized protein</fullName>
    </submittedName>
</protein>
<gene>
    <name evidence="1" type="ORF">PGT21_024841</name>
    <name evidence="2" type="ORF">PGTUg99_014876</name>
</gene>
<dbReference type="AlphaFoldDB" id="A0A5B0N2L7"/>
<dbReference type="EMBL" id="VSWC01000119">
    <property type="protein sequence ID" value="KAA1083092.1"/>
    <property type="molecule type" value="Genomic_DNA"/>
</dbReference>
<comment type="caution">
    <text evidence="1">The sequence shown here is derived from an EMBL/GenBank/DDBJ whole genome shotgun (WGS) entry which is preliminary data.</text>
</comment>
<organism evidence="1 3">
    <name type="scientific">Puccinia graminis f. sp. tritici</name>
    <dbReference type="NCBI Taxonomy" id="56615"/>
    <lineage>
        <taxon>Eukaryota</taxon>
        <taxon>Fungi</taxon>
        <taxon>Dikarya</taxon>
        <taxon>Basidiomycota</taxon>
        <taxon>Pucciniomycotina</taxon>
        <taxon>Pucciniomycetes</taxon>
        <taxon>Pucciniales</taxon>
        <taxon>Pucciniaceae</taxon>
        <taxon>Puccinia</taxon>
    </lineage>
</organism>
<proteinExistence type="predicted"/>
<evidence type="ECO:0000313" key="2">
    <source>
        <dbReference type="EMBL" id="KAA1123974.1"/>
    </source>
</evidence>
<keyword evidence="3" id="KW-1185">Reference proteome</keyword>
<evidence type="ECO:0000313" key="4">
    <source>
        <dbReference type="Proteomes" id="UP000325313"/>
    </source>
</evidence>
<name>A0A5B0N2L7_PUCGR</name>
<reference evidence="3 4" key="1">
    <citation type="submission" date="2019-05" db="EMBL/GenBank/DDBJ databases">
        <title>Emergence of the Ug99 lineage of the wheat stem rust pathogen through somatic hybridization.</title>
        <authorList>
            <person name="Li F."/>
            <person name="Upadhyaya N.M."/>
            <person name="Sperschneider J."/>
            <person name="Matny O."/>
            <person name="Nguyen-Phuc H."/>
            <person name="Mago R."/>
            <person name="Raley C."/>
            <person name="Miller M.E."/>
            <person name="Silverstein K.A.T."/>
            <person name="Henningsen E."/>
            <person name="Hirsch C.D."/>
            <person name="Visser B."/>
            <person name="Pretorius Z.A."/>
            <person name="Steffenson B.J."/>
            <person name="Schwessinger B."/>
            <person name="Dodds P.N."/>
            <person name="Figueroa M."/>
        </authorList>
    </citation>
    <scope>NUCLEOTIDE SEQUENCE [LARGE SCALE GENOMIC DNA]</scope>
    <source>
        <strain evidence="1">21-0</strain>
        <strain evidence="2 4">Ug99</strain>
    </source>
</reference>
<dbReference type="EMBL" id="VDEP01000205">
    <property type="protein sequence ID" value="KAA1123974.1"/>
    <property type="molecule type" value="Genomic_DNA"/>
</dbReference>